<accession>A0A939MI30</accession>
<dbReference type="RefSeq" id="WP_208095272.1">
    <property type="nucleotide sequence ID" value="NZ_JAGDYM010000003.1"/>
</dbReference>
<dbReference type="AlphaFoldDB" id="A0A939MI30"/>
<dbReference type="SUPFAM" id="SSF52980">
    <property type="entry name" value="Restriction endonuclease-like"/>
    <property type="match status" value="1"/>
</dbReference>
<gene>
    <name evidence="2" type="ORF">J4H92_01570</name>
</gene>
<organism evidence="2 3">
    <name type="scientific">Leucobacter weissii</name>
    <dbReference type="NCBI Taxonomy" id="1983706"/>
    <lineage>
        <taxon>Bacteria</taxon>
        <taxon>Bacillati</taxon>
        <taxon>Actinomycetota</taxon>
        <taxon>Actinomycetes</taxon>
        <taxon>Micrococcales</taxon>
        <taxon>Microbacteriaceae</taxon>
        <taxon>Leucobacter</taxon>
    </lineage>
</organism>
<dbReference type="EMBL" id="JAGDYM010000003">
    <property type="protein sequence ID" value="MBO1900635.1"/>
    <property type="molecule type" value="Genomic_DNA"/>
</dbReference>
<dbReference type="Pfam" id="PF04480">
    <property type="entry name" value="DUF559"/>
    <property type="match status" value="1"/>
</dbReference>
<evidence type="ECO:0000313" key="3">
    <source>
        <dbReference type="Proteomes" id="UP000664382"/>
    </source>
</evidence>
<dbReference type="InterPro" id="IPR011335">
    <property type="entry name" value="Restrct_endonuc-II-like"/>
</dbReference>
<evidence type="ECO:0000259" key="1">
    <source>
        <dbReference type="Pfam" id="PF04480"/>
    </source>
</evidence>
<dbReference type="InterPro" id="IPR007569">
    <property type="entry name" value="DUF559"/>
</dbReference>
<protein>
    <submittedName>
        <fullName evidence="2">DUF559 domain-containing protein</fullName>
    </submittedName>
</protein>
<evidence type="ECO:0000313" key="2">
    <source>
        <dbReference type="EMBL" id="MBO1900635.1"/>
    </source>
</evidence>
<dbReference type="Gene3D" id="3.40.960.10">
    <property type="entry name" value="VSR Endonuclease"/>
    <property type="match status" value="1"/>
</dbReference>
<name>A0A939MI30_9MICO</name>
<keyword evidence="3" id="KW-1185">Reference proteome</keyword>
<proteinExistence type="predicted"/>
<comment type="caution">
    <text evidence="2">The sequence shown here is derived from an EMBL/GenBank/DDBJ whole genome shotgun (WGS) entry which is preliminary data.</text>
</comment>
<dbReference type="Proteomes" id="UP000664382">
    <property type="component" value="Unassembled WGS sequence"/>
</dbReference>
<reference evidence="2" key="1">
    <citation type="submission" date="2021-03" db="EMBL/GenBank/DDBJ databases">
        <title>Leucobacter chromiisoli sp. nov., isolated from chromium-containing soil of chemical plant.</title>
        <authorList>
            <person name="Xu Z."/>
        </authorList>
    </citation>
    <scope>NUCLEOTIDE SEQUENCE</scope>
    <source>
        <strain evidence="2">S27</strain>
    </source>
</reference>
<feature type="domain" description="DUF559" evidence="1">
    <location>
        <begin position="252"/>
        <end position="314"/>
    </location>
</feature>
<sequence>MPRPREPVPHALRGMPFRYAEGLQAGLGVKALRHERFDRPFRGVRRPVARVEQGPHSSYASYADAVRRSAESFAVLLRRGEAFSHETALILLGCPLRPLVERSAGGDAAPQPVHVTAPWPARARRAAGVRGHVSRRDFEPRGSPAGLPVVPAELALRQAAASLNVVELVVALDHLMLGSGARTPLLPVEPPRAAAGGLPGSRRLRRALQFARTGSESRMETLLRLLLEAHGLAERFDLQVELFDGEGRIGRFDLACREAKLVVEYDGEQHRSSRAQYLKDVRRLDRVRERGYRVLRVHAEDLFLRPLETVRRVAEALGVRTPDAPLRPELLPAP</sequence>